<keyword evidence="6 10" id="KW-0133">Cell shape</keyword>
<dbReference type="UniPathway" id="UPA00219"/>
<comment type="similarity">
    <text evidence="10">Belongs to the MurCDEF family. MurF subfamily.</text>
</comment>
<dbReference type="InterPro" id="IPR004101">
    <property type="entry name" value="Mur_ligase_C"/>
</dbReference>
<dbReference type="InterPro" id="IPR036615">
    <property type="entry name" value="Mur_ligase_C_dom_sf"/>
</dbReference>
<keyword evidence="1 10" id="KW-0963">Cytoplasm</keyword>
<feature type="domain" description="Mur ligase central" evidence="14">
    <location>
        <begin position="111"/>
        <end position="295"/>
    </location>
</feature>
<dbReference type="EMBL" id="FORR01000004">
    <property type="protein sequence ID" value="SFJ04665.1"/>
    <property type="molecule type" value="Genomic_DNA"/>
</dbReference>
<proteinExistence type="inferred from homology"/>
<dbReference type="Pfam" id="PF01225">
    <property type="entry name" value="Mur_ligase"/>
    <property type="match status" value="1"/>
</dbReference>
<dbReference type="GO" id="GO:0051301">
    <property type="term" value="P:cell division"/>
    <property type="evidence" value="ECO:0007669"/>
    <property type="project" value="UniProtKB-KW"/>
</dbReference>
<dbReference type="InterPro" id="IPR035911">
    <property type="entry name" value="MurE/MurF_N"/>
</dbReference>
<evidence type="ECO:0000256" key="6">
    <source>
        <dbReference type="ARBA" id="ARBA00022960"/>
    </source>
</evidence>
<comment type="subcellular location">
    <subcellularLocation>
        <location evidence="10 11">Cytoplasm</location>
    </subcellularLocation>
</comment>
<keyword evidence="8 10" id="KW-0131">Cell cycle</keyword>
<accession>A0A1I3N6E8</accession>
<evidence type="ECO:0000256" key="2">
    <source>
        <dbReference type="ARBA" id="ARBA00022598"/>
    </source>
</evidence>
<dbReference type="Proteomes" id="UP000199545">
    <property type="component" value="Unassembled WGS sequence"/>
</dbReference>
<dbReference type="AlphaFoldDB" id="A0A1I3N6E8"/>
<organism evidence="15 16">
    <name type="scientific">Thermoflavimicrobium dichotomicum</name>
    <dbReference type="NCBI Taxonomy" id="46223"/>
    <lineage>
        <taxon>Bacteria</taxon>
        <taxon>Bacillati</taxon>
        <taxon>Bacillota</taxon>
        <taxon>Bacilli</taxon>
        <taxon>Bacillales</taxon>
        <taxon>Thermoactinomycetaceae</taxon>
        <taxon>Thermoflavimicrobium</taxon>
    </lineage>
</organism>
<evidence type="ECO:0000256" key="9">
    <source>
        <dbReference type="ARBA" id="ARBA00023316"/>
    </source>
</evidence>
<dbReference type="SUPFAM" id="SSF53623">
    <property type="entry name" value="MurD-like peptide ligases, catalytic domain"/>
    <property type="match status" value="1"/>
</dbReference>
<dbReference type="InterPro" id="IPR000713">
    <property type="entry name" value="Mur_ligase_N"/>
</dbReference>
<dbReference type="GO" id="GO:0005737">
    <property type="term" value="C:cytoplasm"/>
    <property type="evidence" value="ECO:0007669"/>
    <property type="project" value="UniProtKB-SubCell"/>
</dbReference>
<evidence type="ECO:0000256" key="5">
    <source>
        <dbReference type="ARBA" id="ARBA00022840"/>
    </source>
</evidence>
<dbReference type="RefSeq" id="WP_093228728.1">
    <property type="nucleotide sequence ID" value="NZ_FORR01000004.1"/>
</dbReference>
<feature type="binding site" evidence="10">
    <location>
        <begin position="113"/>
        <end position="119"/>
    </location>
    <ligand>
        <name>ATP</name>
        <dbReference type="ChEBI" id="CHEBI:30616"/>
    </ligand>
</feature>
<feature type="domain" description="Mur ligase N-terminal catalytic" evidence="12">
    <location>
        <begin position="27"/>
        <end position="101"/>
    </location>
</feature>
<keyword evidence="16" id="KW-1185">Reference proteome</keyword>
<evidence type="ECO:0000259" key="13">
    <source>
        <dbReference type="Pfam" id="PF02875"/>
    </source>
</evidence>
<dbReference type="Pfam" id="PF08245">
    <property type="entry name" value="Mur_ligase_M"/>
    <property type="match status" value="1"/>
</dbReference>
<dbReference type="GO" id="GO:0009252">
    <property type="term" value="P:peptidoglycan biosynthetic process"/>
    <property type="evidence" value="ECO:0007669"/>
    <property type="project" value="UniProtKB-UniRule"/>
</dbReference>
<dbReference type="GO" id="GO:0047480">
    <property type="term" value="F:UDP-N-acetylmuramoyl-tripeptide-D-alanyl-D-alanine ligase activity"/>
    <property type="evidence" value="ECO:0007669"/>
    <property type="project" value="UniProtKB-UniRule"/>
</dbReference>
<evidence type="ECO:0000256" key="8">
    <source>
        <dbReference type="ARBA" id="ARBA00023306"/>
    </source>
</evidence>
<evidence type="ECO:0000256" key="3">
    <source>
        <dbReference type="ARBA" id="ARBA00022618"/>
    </source>
</evidence>
<evidence type="ECO:0000256" key="10">
    <source>
        <dbReference type="HAMAP-Rule" id="MF_02019"/>
    </source>
</evidence>
<keyword evidence="5 10" id="KW-0067">ATP-binding</keyword>
<dbReference type="InterPro" id="IPR005863">
    <property type="entry name" value="UDP-N-AcMur_synth"/>
</dbReference>
<evidence type="ECO:0000256" key="11">
    <source>
        <dbReference type="RuleBase" id="RU004136"/>
    </source>
</evidence>
<dbReference type="Pfam" id="PF02875">
    <property type="entry name" value="Mur_ligase_C"/>
    <property type="match status" value="1"/>
</dbReference>
<evidence type="ECO:0000256" key="4">
    <source>
        <dbReference type="ARBA" id="ARBA00022741"/>
    </source>
</evidence>
<dbReference type="Gene3D" id="3.90.190.20">
    <property type="entry name" value="Mur ligase, C-terminal domain"/>
    <property type="match status" value="1"/>
</dbReference>
<keyword evidence="3 10" id="KW-0132">Cell division</keyword>
<dbReference type="HAMAP" id="MF_02019">
    <property type="entry name" value="MurF"/>
    <property type="match status" value="1"/>
</dbReference>
<comment type="function">
    <text evidence="10 11">Involved in cell wall formation. Catalyzes the final step in the synthesis of UDP-N-acetylmuramoyl-pentapeptide, the precursor of murein.</text>
</comment>
<dbReference type="NCBIfam" id="TIGR01143">
    <property type="entry name" value="murF"/>
    <property type="match status" value="1"/>
</dbReference>
<dbReference type="GO" id="GO:0071555">
    <property type="term" value="P:cell wall organization"/>
    <property type="evidence" value="ECO:0007669"/>
    <property type="project" value="UniProtKB-KW"/>
</dbReference>
<dbReference type="SUPFAM" id="SSF53244">
    <property type="entry name" value="MurD-like peptide ligases, peptide-binding domain"/>
    <property type="match status" value="1"/>
</dbReference>
<dbReference type="InterPro" id="IPR036565">
    <property type="entry name" value="Mur-like_cat_sf"/>
</dbReference>
<dbReference type="GO" id="GO:0008766">
    <property type="term" value="F:UDP-N-acetylmuramoylalanyl-D-glutamyl-2,6-diaminopimelate-D-alanyl-D-alanine ligase activity"/>
    <property type="evidence" value="ECO:0007669"/>
    <property type="project" value="RHEA"/>
</dbReference>
<dbReference type="Gene3D" id="3.40.1190.10">
    <property type="entry name" value="Mur-like, catalytic domain"/>
    <property type="match status" value="1"/>
</dbReference>
<keyword evidence="2 10" id="KW-0436">Ligase</keyword>
<dbReference type="InterPro" id="IPR013221">
    <property type="entry name" value="Mur_ligase_cen"/>
</dbReference>
<dbReference type="Gene3D" id="3.40.1390.10">
    <property type="entry name" value="MurE/MurF, N-terminal domain"/>
    <property type="match status" value="1"/>
</dbReference>
<dbReference type="PANTHER" id="PTHR43024:SF1">
    <property type="entry name" value="UDP-N-ACETYLMURAMOYL-TRIPEPTIDE--D-ALANYL-D-ALANINE LIGASE"/>
    <property type="match status" value="1"/>
</dbReference>
<dbReference type="GO" id="GO:0008360">
    <property type="term" value="P:regulation of cell shape"/>
    <property type="evidence" value="ECO:0007669"/>
    <property type="project" value="UniProtKB-KW"/>
</dbReference>
<dbReference type="OrthoDB" id="9801978at2"/>
<evidence type="ECO:0000313" key="16">
    <source>
        <dbReference type="Proteomes" id="UP000199545"/>
    </source>
</evidence>
<evidence type="ECO:0000259" key="14">
    <source>
        <dbReference type="Pfam" id="PF08245"/>
    </source>
</evidence>
<dbReference type="EC" id="6.3.2.10" evidence="10 11"/>
<comment type="pathway">
    <text evidence="10 11">Cell wall biogenesis; peptidoglycan biosynthesis.</text>
</comment>
<evidence type="ECO:0000259" key="12">
    <source>
        <dbReference type="Pfam" id="PF01225"/>
    </source>
</evidence>
<keyword evidence="9 10" id="KW-0961">Cell wall biogenesis/degradation</keyword>
<gene>
    <name evidence="10" type="primary">murF</name>
    <name evidence="15" type="ORF">SAMN05421852_1049</name>
</gene>
<name>A0A1I3N6E8_9BACL</name>
<dbReference type="PANTHER" id="PTHR43024">
    <property type="entry name" value="UDP-N-ACETYLMURAMOYL-TRIPEPTIDE--D-ALANYL-D-ALANINE LIGASE"/>
    <property type="match status" value="1"/>
</dbReference>
<dbReference type="GO" id="GO:0005524">
    <property type="term" value="F:ATP binding"/>
    <property type="evidence" value="ECO:0007669"/>
    <property type="project" value="UniProtKB-UniRule"/>
</dbReference>
<comment type="catalytic activity">
    <reaction evidence="10 11">
        <text>D-alanyl-D-alanine + UDP-N-acetyl-alpha-D-muramoyl-L-alanyl-gamma-D-glutamyl-meso-2,6-diaminopimelate + ATP = UDP-N-acetyl-alpha-D-muramoyl-L-alanyl-gamma-D-glutamyl-meso-2,6-diaminopimeloyl-D-alanyl-D-alanine + ADP + phosphate + H(+)</text>
        <dbReference type="Rhea" id="RHEA:28374"/>
        <dbReference type="ChEBI" id="CHEBI:15378"/>
        <dbReference type="ChEBI" id="CHEBI:30616"/>
        <dbReference type="ChEBI" id="CHEBI:43474"/>
        <dbReference type="ChEBI" id="CHEBI:57822"/>
        <dbReference type="ChEBI" id="CHEBI:61386"/>
        <dbReference type="ChEBI" id="CHEBI:83905"/>
        <dbReference type="ChEBI" id="CHEBI:456216"/>
        <dbReference type="EC" id="6.3.2.10"/>
    </reaction>
</comment>
<evidence type="ECO:0000313" key="15">
    <source>
        <dbReference type="EMBL" id="SFJ04665.1"/>
    </source>
</evidence>
<evidence type="ECO:0000256" key="7">
    <source>
        <dbReference type="ARBA" id="ARBA00022984"/>
    </source>
</evidence>
<keyword evidence="7 10" id="KW-0573">Peptidoglycan synthesis</keyword>
<sequence length="461" mass="50821">MERRCDWIEKVTGGKLVGVPTDALIVIQGVSTDTRQLAPHQLYVPLIGEKFDGHQFIDQAAQKGAAAALWQEDHPLPDIDLPLIVVPDTLKALQAMANAYRKELGIPIVAVTGSNGKTTTKDLIASVLSVSYHVHKTKGNLNNHIGVPLTLLSIPEQAEIAVVEMGMNHRGEIALLSRIAEPNAAVITNIGESHIEFLGSREGIAQAKLEIREGLEKNGPIFFDGDEPLLQMELKSETRPLISVGWNQENVDTPVEVESAGFEGFRFVSSRTGYAFRLPLLGRHNVINALLAINVGRHFGLRDEQIAQGLAEVKLTGMRLELKTAQNGMRIINDAYNASPTSMRAAIDLLIEIDAHLEKWVLLGDMREIGEKEEIYHREIGEYAVKQGVSRIYTVGNRGRWIAEGARNVNRDKDRVIQHFASLDEASQWFAQNGNPGVILLVKASRAAQLDRVVHHLTEGE</sequence>
<protein>
    <recommendedName>
        <fullName evidence="10 11">UDP-N-acetylmuramoyl-tripeptide--D-alanyl-D-alanine ligase</fullName>
        <ecNumber evidence="10 11">6.3.2.10</ecNumber>
    </recommendedName>
    <alternativeName>
        <fullName evidence="10">D-alanyl-D-alanine-adding enzyme</fullName>
    </alternativeName>
</protein>
<dbReference type="STRING" id="46223.SAMN05421852_1049"/>
<evidence type="ECO:0000256" key="1">
    <source>
        <dbReference type="ARBA" id="ARBA00022490"/>
    </source>
</evidence>
<keyword evidence="4 10" id="KW-0547">Nucleotide-binding</keyword>
<dbReference type="SUPFAM" id="SSF63418">
    <property type="entry name" value="MurE/MurF N-terminal domain"/>
    <property type="match status" value="1"/>
</dbReference>
<dbReference type="InterPro" id="IPR051046">
    <property type="entry name" value="MurCDEF_CellWall_CoF430Synth"/>
</dbReference>
<reference evidence="15 16" key="1">
    <citation type="submission" date="2016-10" db="EMBL/GenBank/DDBJ databases">
        <authorList>
            <person name="de Groot N.N."/>
        </authorList>
    </citation>
    <scope>NUCLEOTIDE SEQUENCE [LARGE SCALE GENOMIC DNA]</scope>
    <source>
        <strain evidence="15 16">DSM 44778</strain>
    </source>
</reference>
<feature type="domain" description="Mur ligase C-terminal" evidence="13">
    <location>
        <begin position="318"/>
        <end position="446"/>
    </location>
</feature>